<feature type="domain" description="GST N-terminal" evidence="4">
    <location>
        <begin position="1"/>
        <end position="81"/>
    </location>
</feature>
<dbReference type="InterPro" id="IPR004046">
    <property type="entry name" value="GST_C"/>
</dbReference>
<evidence type="ECO:0000256" key="3">
    <source>
        <dbReference type="RuleBase" id="RU003494"/>
    </source>
</evidence>
<dbReference type="SUPFAM" id="SSF52833">
    <property type="entry name" value="Thioredoxin-like"/>
    <property type="match status" value="1"/>
</dbReference>
<dbReference type="InterPro" id="IPR036249">
    <property type="entry name" value="Thioredoxin-like_sf"/>
</dbReference>
<dbReference type="SFLD" id="SFLDG01150">
    <property type="entry name" value="Main.1:_Beta-like"/>
    <property type="match status" value="1"/>
</dbReference>
<dbReference type="OrthoDB" id="9810080at2"/>
<evidence type="ECO:0000313" key="7">
    <source>
        <dbReference type="Proteomes" id="UP000294547"/>
    </source>
</evidence>
<evidence type="ECO:0000313" key="6">
    <source>
        <dbReference type="EMBL" id="TDP85269.1"/>
    </source>
</evidence>
<dbReference type="InterPro" id="IPR036282">
    <property type="entry name" value="Glutathione-S-Trfase_C_sf"/>
</dbReference>
<evidence type="ECO:0000259" key="4">
    <source>
        <dbReference type="PROSITE" id="PS50404"/>
    </source>
</evidence>
<comment type="similarity">
    <text evidence="1 3">Belongs to the GST superfamily.</text>
</comment>
<reference evidence="6 7" key="1">
    <citation type="submission" date="2019-03" db="EMBL/GenBank/DDBJ databases">
        <title>Genomic Encyclopedia of Type Strains, Phase IV (KMG-IV): sequencing the most valuable type-strain genomes for metagenomic binning, comparative biology and taxonomic classification.</title>
        <authorList>
            <person name="Goeker M."/>
        </authorList>
    </citation>
    <scope>NUCLEOTIDE SEQUENCE [LARGE SCALE GENOMIC DNA]</scope>
    <source>
        <strain evidence="6 7">DSM 102969</strain>
    </source>
</reference>
<dbReference type="Proteomes" id="UP000294547">
    <property type="component" value="Unassembled WGS sequence"/>
</dbReference>
<proteinExistence type="inferred from homology"/>
<dbReference type="AlphaFoldDB" id="A0A4R6RFY9"/>
<organism evidence="6 7">
    <name type="scientific">Oharaeibacter diazotrophicus</name>
    <dbReference type="NCBI Taxonomy" id="1920512"/>
    <lineage>
        <taxon>Bacteria</taxon>
        <taxon>Pseudomonadati</taxon>
        <taxon>Pseudomonadota</taxon>
        <taxon>Alphaproteobacteria</taxon>
        <taxon>Hyphomicrobiales</taxon>
        <taxon>Pleomorphomonadaceae</taxon>
        <taxon>Oharaeibacter</taxon>
    </lineage>
</organism>
<dbReference type="InterPro" id="IPR040079">
    <property type="entry name" value="Glutathione_S-Trfase"/>
</dbReference>
<dbReference type="GO" id="GO:0016740">
    <property type="term" value="F:transferase activity"/>
    <property type="evidence" value="ECO:0007669"/>
    <property type="project" value="UniProtKB-KW"/>
</dbReference>
<protein>
    <submittedName>
        <fullName evidence="6">Glutathione S-transferase</fullName>
    </submittedName>
</protein>
<dbReference type="SFLD" id="SFLDS00019">
    <property type="entry name" value="Glutathione_Transferase_(cytos"/>
    <property type="match status" value="1"/>
</dbReference>
<feature type="domain" description="GST C-terminal" evidence="5">
    <location>
        <begin position="86"/>
        <end position="206"/>
    </location>
</feature>
<sequence>MPTLWGRANSTNVKKVLWCLAEIGLPFEHVEAGGAHGVVDTPAFRAMNPNGLVPVLRDGDLVLWESNAIVRYLAAVHSSGRLYPTDPATRARGDRWMDWCSTTLAPVFRTVFWGLVRTPPEKRDGAAIAATTAEVSRLLAMVDAELAGSRHLGGDDFSMGDIPLGAYAYAWFEMPVERPPMPGLERWYAALRDRPAYRAAIVTPLT</sequence>
<dbReference type="FunFam" id="3.40.30.10:FF:000039">
    <property type="entry name" value="Glutathione S-transferase domain"/>
    <property type="match status" value="1"/>
</dbReference>
<name>A0A4R6RFY9_9HYPH</name>
<dbReference type="RefSeq" id="WP_126541129.1">
    <property type="nucleotide sequence ID" value="NZ_BSPM01000004.1"/>
</dbReference>
<evidence type="ECO:0000256" key="2">
    <source>
        <dbReference type="ARBA" id="ARBA00022679"/>
    </source>
</evidence>
<dbReference type="Gene3D" id="1.20.1050.10">
    <property type="match status" value="1"/>
</dbReference>
<dbReference type="SUPFAM" id="SSF47616">
    <property type="entry name" value="GST C-terminal domain-like"/>
    <property type="match status" value="1"/>
</dbReference>
<keyword evidence="7" id="KW-1185">Reference proteome</keyword>
<keyword evidence="2 6" id="KW-0808">Transferase</keyword>
<comment type="caution">
    <text evidence="6">The sequence shown here is derived from an EMBL/GenBank/DDBJ whole genome shotgun (WGS) entry which is preliminary data.</text>
</comment>
<dbReference type="PANTHER" id="PTHR44051">
    <property type="entry name" value="GLUTATHIONE S-TRANSFERASE-RELATED"/>
    <property type="match status" value="1"/>
</dbReference>
<dbReference type="Pfam" id="PF00043">
    <property type="entry name" value="GST_C"/>
    <property type="match status" value="1"/>
</dbReference>
<dbReference type="EMBL" id="SNXY01000007">
    <property type="protein sequence ID" value="TDP85269.1"/>
    <property type="molecule type" value="Genomic_DNA"/>
</dbReference>
<evidence type="ECO:0000256" key="1">
    <source>
        <dbReference type="ARBA" id="ARBA00007409"/>
    </source>
</evidence>
<dbReference type="PANTHER" id="PTHR44051:SF19">
    <property type="entry name" value="DISULFIDE-BOND OXIDOREDUCTASE YFCG"/>
    <property type="match status" value="1"/>
</dbReference>
<dbReference type="Gene3D" id="3.40.30.10">
    <property type="entry name" value="Glutaredoxin"/>
    <property type="match status" value="1"/>
</dbReference>
<dbReference type="CDD" id="cd03180">
    <property type="entry name" value="GST_C_2"/>
    <property type="match status" value="1"/>
</dbReference>
<dbReference type="Pfam" id="PF02798">
    <property type="entry name" value="GST_N"/>
    <property type="match status" value="1"/>
</dbReference>
<dbReference type="InterPro" id="IPR010987">
    <property type="entry name" value="Glutathione-S-Trfase_C-like"/>
</dbReference>
<dbReference type="SFLD" id="SFLDG00358">
    <property type="entry name" value="Main_(cytGST)"/>
    <property type="match status" value="1"/>
</dbReference>
<dbReference type="PROSITE" id="PS50404">
    <property type="entry name" value="GST_NTER"/>
    <property type="match status" value="1"/>
</dbReference>
<dbReference type="InterPro" id="IPR004045">
    <property type="entry name" value="Glutathione_S-Trfase_N"/>
</dbReference>
<evidence type="ECO:0000259" key="5">
    <source>
        <dbReference type="PROSITE" id="PS50405"/>
    </source>
</evidence>
<gene>
    <name evidence="6" type="ORF">EDD54_2121</name>
</gene>
<accession>A0A4R6RFY9</accession>
<dbReference type="PROSITE" id="PS50405">
    <property type="entry name" value="GST_CTER"/>
    <property type="match status" value="1"/>
</dbReference>
<dbReference type="CDD" id="cd03047">
    <property type="entry name" value="GST_N_2"/>
    <property type="match status" value="1"/>
</dbReference>